<accession>A0A381Z843</accession>
<dbReference type="Pfam" id="PF00753">
    <property type="entry name" value="Lactamase_B"/>
    <property type="match status" value="1"/>
</dbReference>
<dbReference type="EMBL" id="UINC01020316">
    <property type="protein sequence ID" value="SVA85428.1"/>
    <property type="molecule type" value="Genomic_DNA"/>
</dbReference>
<dbReference type="SMART" id="SM00849">
    <property type="entry name" value="Lactamase_B"/>
    <property type="match status" value="1"/>
</dbReference>
<dbReference type="InterPro" id="IPR036866">
    <property type="entry name" value="RibonucZ/Hydroxyglut_hydro"/>
</dbReference>
<gene>
    <name evidence="2" type="ORF">METZ01_LOCUS138282</name>
</gene>
<organism evidence="2">
    <name type="scientific">marine metagenome</name>
    <dbReference type="NCBI Taxonomy" id="408172"/>
    <lineage>
        <taxon>unclassified sequences</taxon>
        <taxon>metagenomes</taxon>
        <taxon>ecological metagenomes</taxon>
    </lineage>
</organism>
<protein>
    <recommendedName>
        <fullName evidence="1">Metallo-beta-lactamase domain-containing protein</fullName>
    </recommendedName>
</protein>
<evidence type="ECO:0000313" key="2">
    <source>
        <dbReference type="EMBL" id="SVA85428.1"/>
    </source>
</evidence>
<proteinExistence type="predicted"/>
<dbReference type="AlphaFoldDB" id="A0A381Z843"/>
<dbReference type="Gene3D" id="3.60.15.10">
    <property type="entry name" value="Ribonuclease Z/Hydroxyacylglutathione hydrolase-like"/>
    <property type="match status" value="1"/>
</dbReference>
<evidence type="ECO:0000259" key="1">
    <source>
        <dbReference type="SMART" id="SM00849"/>
    </source>
</evidence>
<dbReference type="SUPFAM" id="SSF56281">
    <property type="entry name" value="Metallo-hydrolase/oxidoreductase"/>
    <property type="match status" value="1"/>
</dbReference>
<reference evidence="2" key="1">
    <citation type="submission" date="2018-05" db="EMBL/GenBank/DDBJ databases">
        <authorList>
            <person name="Lanie J.A."/>
            <person name="Ng W.-L."/>
            <person name="Kazmierczak K.M."/>
            <person name="Andrzejewski T.M."/>
            <person name="Davidsen T.M."/>
            <person name="Wayne K.J."/>
            <person name="Tettelin H."/>
            <person name="Glass J.I."/>
            <person name="Rusch D."/>
            <person name="Podicherti R."/>
            <person name="Tsui H.-C.T."/>
            <person name="Winkler M.E."/>
        </authorList>
    </citation>
    <scope>NUCLEOTIDE SEQUENCE</scope>
</reference>
<feature type="non-terminal residue" evidence="2">
    <location>
        <position position="211"/>
    </location>
</feature>
<feature type="domain" description="Metallo-beta-lactamase" evidence="1">
    <location>
        <begin position="15"/>
        <end position="210"/>
    </location>
</feature>
<dbReference type="InterPro" id="IPR001279">
    <property type="entry name" value="Metallo-B-lactamas"/>
</dbReference>
<sequence>MFQKLTDHLFFLEDTCCIYAICVNDKILLIDCGTHLRSENFEGLSGKDCSVERILLTHFHRDQCAAANRFQASGTEIFIPFVERRFLEETDLLKASYDTYDNYTSYYPGRGMLTDIHSNGYAYDYESMMWCGIRFYVVPLPGHTFGSVGYQFEIDGKRVLACGDLMSSPGKVQQYFWSQWSYMSFQGHVNHLESLQTVANLELDLILPGHG</sequence>
<name>A0A381Z843_9ZZZZ</name>